<dbReference type="Proteomes" id="UP000245137">
    <property type="component" value="Unassembled WGS sequence"/>
</dbReference>
<name>A0A2U1SWF4_METSR</name>
<evidence type="ECO:0000313" key="3">
    <source>
        <dbReference type="Proteomes" id="UP000245137"/>
    </source>
</evidence>
<proteinExistence type="predicted"/>
<sequence>MRVIEPWDELARARTAAGDELILRRRGGIYEIRCNGYDLMSNRAHRSEEALARLALAETRAAAPRILIGGLGMGFTLRAALDAAPRDARIIVAELLPEIIAWNCGPLAPLAGRPLEDARVQLREGDVAALMEAEAGAYDAILLDIDNGPEAVLCDINSALFSARGLRKMRRALAHAGVLAVWSADPSPRFEERLEETRFSFRAVEVAARGAEGDPRHTLYLAHAR</sequence>
<reference evidence="2 3" key="1">
    <citation type="journal article" date="2018" name="Appl. Microbiol. Biotechnol.">
        <title>Co-cultivation of the strictly anaerobic methanogen Methanosarcina barkeri with aerobic methanotrophs in an oxygen-limited membrane bioreactor.</title>
        <authorList>
            <person name="In 't Zandt M.H."/>
            <person name="van den Bosch T.J.M."/>
            <person name="Rijkers R."/>
            <person name="van Kessel M.A.H.J."/>
            <person name="Jetten M.S.M."/>
            <person name="Welte C.U."/>
        </authorList>
    </citation>
    <scope>NUCLEOTIDE SEQUENCE [LARGE SCALE GENOMIC DNA]</scope>
    <source>
        <strain evidence="2 3">DSM 17706</strain>
    </source>
</reference>
<dbReference type="RefSeq" id="WP_108915571.1">
    <property type="nucleotide sequence ID" value="NZ_BGJY01000001.1"/>
</dbReference>
<gene>
    <name evidence="2" type="ORF">C5689_02090</name>
</gene>
<protein>
    <recommendedName>
        <fullName evidence="4">Spermidine synthase</fullName>
    </recommendedName>
</protein>
<keyword evidence="3" id="KW-1185">Reference proteome</keyword>
<evidence type="ECO:0000256" key="1">
    <source>
        <dbReference type="ARBA" id="ARBA00023115"/>
    </source>
</evidence>
<evidence type="ECO:0008006" key="4">
    <source>
        <dbReference type="Google" id="ProtNLM"/>
    </source>
</evidence>
<organism evidence="2 3">
    <name type="scientific">Methylosinus sporium</name>
    <dbReference type="NCBI Taxonomy" id="428"/>
    <lineage>
        <taxon>Bacteria</taxon>
        <taxon>Pseudomonadati</taxon>
        <taxon>Pseudomonadota</taxon>
        <taxon>Alphaproteobacteria</taxon>
        <taxon>Hyphomicrobiales</taxon>
        <taxon>Methylocystaceae</taxon>
        <taxon>Methylosinus</taxon>
    </lineage>
</organism>
<keyword evidence="1" id="KW-0620">Polyamine biosynthesis</keyword>
<dbReference type="AlphaFoldDB" id="A0A2U1SWF4"/>
<dbReference type="OrthoDB" id="9793351at2"/>
<dbReference type="PANTHER" id="PTHR43317:SF3">
    <property type="entry name" value="BLR2883 PROTEIN"/>
    <property type="match status" value="1"/>
</dbReference>
<dbReference type="PANTHER" id="PTHR43317">
    <property type="entry name" value="THERMOSPERMINE SYNTHASE ACAULIS5"/>
    <property type="match status" value="1"/>
</dbReference>
<dbReference type="GO" id="GO:0006596">
    <property type="term" value="P:polyamine biosynthetic process"/>
    <property type="evidence" value="ECO:0007669"/>
    <property type="project" value="UniProtKB-KW"/>
</dbReference>
<accession>A0A2U1SWF4</accession>
<dbReference type="EMBL" id="PUIV01000001">
    <property type="protein sequence ID" value="PWB95903.1"/>
    <property type="molecule type" value="Genomic_DNA"/>
</dbReference>
<dbReference type="SUPFAM" id="SSF53335">
    <property type="entry name" value="S-adenosyl-L-methionine-dependent methyltransferases"/>
    <property type="match status" value="1"/>
</dbReference>
<comment type="caution">
    <text evidence="2">The sequence shown here is derived from an EMBL/GenBank/DDBJ whole genome shotgun (WGS) entry which is preliminary data.</text>
</comment>
<dbReference type="Gene3D" id="3.40.50.150">
    <property type="entry name" value="Vaccinia Virus protein VP39"/>
    <property type="match status" value="1"/>
</dbReference>
<dbReference type="InterPro" id="IPR029063">
    <property type="entry name" value="SAM-dependent_MTases_sf"/>
</dbReference>
<evidence type="ECO:0000313" key="2">
    <source>
        <dbReference type="EMBL" id="PWB95903.1"/>
    </source>
</evidence>